<keyword evidence="6 10" id="KW-0863">Zinc-finger</keyword>
<feature type="domain" description="RING-type" evidence="13">
    <location>
        <begin position="41"/>
        <end position="88"/>
    </location>
</feature>
<dbReference type="Pfam" id="PF00097">
    <property type="entry name" value="zf-C3HC4"/>
    <property type="match status" value="1"/>
</dbReference>
<evidence type="ECO:0000256" key="8">
    <source>
        <dbReference type="ARBA" id="ARBA00022833"/>
    </source>
</evidence>
<comment type="domain">
    <text evidence="11">The RING-type zinc finger domain is responsible for E3 ligase activity.</text>
</comment>
<evidence type="ECO:0000256" key="5">
    <source>
        <dbReference type="ARBA" id="ARBA00022723"/>
    </source>
</evidence>
<dbReference type="GO" id="GO:0008270">
    <property type="term" value="F:zinc ion binding"/>
    <property type="evidence" value="ECO:0007669"/>
    <property type="project" value="UniProtKB-KW"/>
</dbReference>
<evidence type="ECO:0000256" key="1">
    <source>
        <dbReference type="ARBA" id="ARBA00000900"/>
    </source>
</evidence>
<keyword evidence="8 11" id="KW-0862">Zinc</keyword>
<dbReference type="STRING" id="218851.A0A2G5C6T0"/>
<dbReference type="EC" id="2.3.2.27" evidence="11"/>
<dbReference type="PROSITE" id="PS50089">
    <property type="entry name" value="ZF_RING_2"/>
    <property type="match status" value="1"/>
</dbReference>
<dbReference type="EMBL" id="KZ305101">
    <property type="protein sequence ID" value="PIA27002.1"/>
    <property type="molecule type" value="Genomic_DNA"/>
</dbReference>
<keyword evidence="11" id="KW-0256">Endoplasmic reticulum</keyword>
<evidence type="ECO:0000256" key="6">
    <source>
        <dbReference type="ARBA" id="ARBA00022771"/>
    </source>
</evidence>
<organism evidence="14 15">
    <name type="scientific">Aquilegia coerulea</name>
    <name type="common">Rocky mountain columbine</name>
    <dbReference type="NCBI Taxonomy" id="218851"/>
    <lineage>
        <taxon>Eukaryota</taxon>
        <taxon>Viridiplantae</taxon>
        <taxon>Streptophyta</taxon>
        <taxon>Embryophyta</taxon>
        <taxon>Tracheophyta</taxon>
        <taxon>Spermatophyta</taxon>
        <taxon>Magnoliopsida</taxon>
        <taxon>Ranunculales</taxon>
        <taxon>Ranunculaceae</taxon>
        <taxon>Thalictroideae</taxon>
        <taxon>Aquilegia</taxon>
    </lineage>
</organism>
<dbReference type="GO" id="GO:0016567">
    <property type="term" value="P:protein ubiquitination"/>
    <property type="evidence" value="ECO:0007669"/>
    <property type="project" value="UniProtKB-UniPathway"/>
</dbReference>
<dbReference type="GO" id="GO:0005789">
    <property type="term" value="C:endoplasmic reticulum membrane"/>
    <property type="evidence" value="ECO:0007669"/>
    <property type="project" value="UniProtKB-SubCell"/>
</dbReference>
<dbReference type="SUPFAM" id="SSF57850">
    <property type="entry name" value="RING/U-box"/>
    <property type="match status" value="1"/>
</dbReference>
<name>A0A2G5C6T0_AQUCA</name>
<gene>
    <name evidence="14" type="ORF">AQUCO_08400041v1</name>
</gene>
<dbReference type="InterPro" id="IPR018957">
    <property type="entry name" value="Znf_C3HC4_RING-type"/>
</dbReference>
<keyword evidence="4 11" id="KW-0808">Transferase</keyword>
<evidence type="ECO:0000256" key="3">
    <source>
        <dbReference type="ARBA" id="ARBA00004906"/>
    </source>
</evidence>
<protein>
    <recommendedName>
        <fullName evidence="11">E3 ubiquitin-protein ligase RMA</fullName>
        <ecNumber evidence="11">2.3.2.27</ecNumber>
    </recommendedName>
    <alternativeName>
        <fullName evidence="11">Protein RING membrane-anchor</fullName>
    </alternativeName>
    <alternativeName>
        <fullName evidence="11">RING-type E3 ubiquitin transferase RMA</fullName>
    </alternativeName>
</protein>
<evidence type="ECO:0000259" key="13">
    <source>
        <dbReference type="PROSITE" id="PS50089"/>
    </source>
</evidence>
<dbReference type="InterPro" id="IPR045103">
    <property type="entry name" value="RNF5/RNF185-like"/>
</dbReference>
<evidence type="ECO:0000313" key="14">
    <source>
        <dbReference type="EMBL" id="PIA27002.1"/>
    </source>
</evidence>
<dbReference type="OrthoDB" id="6270329at2759"/>
<keyword evidence="9" id="KW-0472">Membrane</keyword>
<evidence type="ECO:0000256" key="4">
    <source>
        <dbReference type="ARBA" id="ARBA00022679"/>
    </source>
</evidence>
<proteinExistence type="predicted"/>
<dbReference type="GO" id="GO:0006511">
    <property type="term" value="P:ubiquitin-dependent protein catabolic process"/>
    <property type="evidence" value="ECO:0007669"/>
    <property type="project" value="UniProtKB-UniRule"/>
</dbReference>
<dbReference type="Gene3D" id="3.30.40.10">
    <property type="entry name" value="Zinc/RING finger domain, C3HC4 (zinc finger)"/>
    <property type="match status" value="1"/>
</dbReference>
<feature type="compositionally biased region" description="Polar residues" evidence="12">
    <location>
        <begin position="21"/>
        <end position="32"/>
    </location>
</feature>
<feature type="region of interest" description="Disordered" evidence="12">
    <location>
        <begin position="133"/>
        <end position="169"/>
    </location>
</feature>
<comment type="pathway">
    <text evidence="3 11">Protein modification; protein ubiquitination.</text>
</comment>
<keyword evidence="15" id="KW-1185">Reference proteome</keyword>
<dbReference type="AlphaFoldDB" id="A0A2G5C6T0"/>
<evidence type="ECO:0000313" key="15">
    <source>
        <dbReference type="Proteomes" id="UP000230069"/>
    </source>
</evidence>
<reference evidence="14 15" key="1">
    <citation type="submission" date="2017-09" db="EMBL/GenBank/DDBJ databases">
        <title>WGS assembly of Aquilegia coerulea Goldsmith.</title>
        <authorList>
            <person name="Hodges S."/>
            <person name="Kramer E."/>
            <person name="Nordborg M."/>
            <person name="Tomkins J."/>
            <person name="Borevitz J."/>
            <person name="Derieg N."/>
            <person name="Yan J."/>
            <person name="Mihaltcheva S."/>
            <person name="Hayes R.D."/>
            <person name="Rokhsar D."/>
        </authorList>
    </citation>
    <scope>NUCLEOTIDE SEQUENCE [LARGE SCALE GENOMIC DNA]</scope>
    <source>
        <strain evidence="15">cv. Goldsmith</strain>
    </source>
</reference>
<feature type="region of interest" description="Disordered" evidence="12">
    <location>
        <begin position="11"/>
        <end position="32"/>
    </location>
</feature>
<evidence type="ECO:0000256" key="11">
    <source>
        <dbReference type="RuleBase" id="RU369090"/>
    </source>
</evidence>
<evidence type="ECO:0000256" key="7">
    <source>
        <dbReference type="ARBA" id="ARBA00022786"/>
    </source>
</evidence>
<comment type="function">
    <text evidence="11">E3 ubiquitin-protein ligase.</text>
</comment>
<keyword evidence="7 11" id="KW-0833">Ubl conjugation pathway</keyword>
<dbReference type="GO" id="GO:0061630">
    <property type="term" value="F:ubiquitin protein ligase activity"/>
    <property type="evidence" value="ECO:0007669"/>
    <property type="project" value="UniProtKB-UniRule"/>
</dbReference>
<dbReference type="SMART" id="SM00184">
    <property type="entry name" value="RING"/>
    <property type="match status" value="1"/>
</dbReference>
<dbReference type="EMBL" id="KZ305101">
    <property type="protein sequence ID" value="PIA27001.1"/>
    <property type="molecule type" value="Genomic_DNA"/>
</dbReference>
<feature type="compositionally biased region" description="Low complexity" evidence="12">
    <location>
        <begin position="151"/>
        <end position="166"/>
    </location>
</feature>
<dbReference type="CDD" id="cd16745">
    <property type="entry name" value="RING-HC_AtRMA-like"/>
    <property type="match status" value="1"/>
</dbReference>
<feature type="compositionally biased region" description="Polar residues" evidence="12">
    <location>
        <begin position="135"/>
        <end position="149"/>
    </location>
</feature>
<dbReference type="InterPro" id="IPR013083">
    <property type="entry name" value="Znf_RING/FYVE/PHD"/>
</dbReference>
<comment type="catalytic activity">
    <reaction evidence="1 11">
        <text>S-ubiquitinyl-[E2 ubiquitin-conjugating enzyme]-L-cysteine + [acceptor protein]-L-lysine = [E2 ubiquitin-conjugating enzyme]-L-cysteine + N(6)-ubiquitinyl-[acceptor protein]-L-lysine.</text>
        <dbReference type="EC" id="2.3.2.27"/>
    </reaction>
</comment>
<comment type="subcellular location">
    <subcellularLocation>
        <location evidence="2">Endomembrane system</location>
    </subcellularLocation>
    <subcellularLocation>
        <location evidence="11">Endoplasmic reticulum membrane</location>
        <topology evidence="11">Single-pass type IV membrane protein</topology>
    </subcellularLocation>
</comment>
<keyword evidence="5 11" id="KW-0479">Metal-binding</keyword>
<evidence type="ECO:0000256" key="12">
    <source>
        <dbReference type="SAM" id="MobiDB-lite"/>
    </source>
</evidence>
<dbReference type="PROSITE" id="PS00518">
    <property type="entry name" value="ZF_RING_1"/>
    <property type="match status" value="1"/>
</dbReference>
<dbReference type="FunCoup" id="A0A2G5C6T0">
    <property type="interactions" value="60"/>
</dbReference>
<accession>A0A2G5C6T0</accession>
<evidence type="ECO:0000256" key="9">
    <source>
        <dbReference type="ARBA" id="ARBA00023136"/>
    </source>
</evidence>
<dbReference type="InterPro" id="IPR001841">
    <property type="entry name" value="Znf_RING"/>
</dbReference>
<dbReference type="PANTHER" id="PTHR12313">
    <property type="entry name" value="E3 UBIQUITIN-PROTEIN LIGASE RNF5-RELATED"/>
    <property type="match status" value="1"/>
</dbReference>
<evidence type="ECO:0000256" key="2">
    <source>
        <dbReference type="ARBA" id="ARBA00004308"/>
    </source>
</evidence>
<evidence type="ECO:0000256" key="10">
    <source>
        <dbReference type="PROSITE-ProRule" id="PRU00175"/>
    </source>
</evidence>
<sequence>MMEHYFQHGVANHKGKDGSPAQKSVTSSAASSDDINGCFDCNICLENAHDPVVTLCGHLYCWPCIYKWLHFQGTSVKPEEQQQCPVCKAGISQTTLVPLYGRGQSSQNELKDNGPLQSLDIPTRPRACGVDALIPTSTSTSQPNHNVQRNPYRSQPQTQSPRRQYQLPNSFGTPSNISTTLHPMIGMFGEMVHTRVFGNSPAGSLYWYPNSLHHIGTTSPRMRRQEMQAEKSLNRVSIFLFCCLVLCLLLF</sequence>
<dbReference type="Proteomes" id="UP000230069">
    <property type="component" value="Unassembled WGS sequence"/>
</dbReference>
<dbReference type="UniPathway" id="UPA00143"/>
<dbReference type="InterPro" id="IPR017907">
    <property type="entry name" value="Znf_RING_CS"/>
</dbReference>